<protein>
    <submittedName>
        <fullName evidence="2">Uncharacterized protein</fullName>
    </submittedName>
</protein>
<dbReference type="Proteomes" id="UP000887565">
    <property type="component" value="Unplaced"/>
</dbReference>
<sequence>MELQRDNSQLSLLVSPLTLSLSFQRSAPRRRAFMKKFATVVTSKANCWAIVTCISLLGRLVSLKMALKGRKIRCPKKLFNFMKVSNTIFVSKVRFNFQSFGFRTDDEKILEKL</sequence>
<reference evidence="2" key="1">
    <citation type="submission" date="2022-11" db="UniProtKB">
        <authorList>
            <consortium name="WormBaseParasite"/>
        </authorList>
    </citation>
    <scope>IDENTIFICATION</scope>
</reference>
<evidence type="ECO:0000313" key="1">
    <source>
        <dbReference type="Proteomes" id="UP000887565"/>
    </source>
</evidence>
<accession>A0A915HVU4</accession>
<name>A0A915HVU4_ROMCU</name>
<dbReference type="AlphaFoldDB" id="A0A915HVU4"/>
<proteinExistence type="predicted"/>
<organism evidence="1 2">
    <name type="scientific">Romanomermis culicivorax</name>
    <name type="common">Nematode worm</name>
    <dbReference type="NCBI Taxonomy" id="13658"/>
    <lineage>
        <taxon>Eukaryota</taxon>
        <taxon>Metazoa</taxon>
        <taxon>Ecdysozoa</taxon>
        <taxon>Nematoda</taxon>
        <taxon>Enoplea</taxon>
        <taxon>Dorylaimia</taxon>
        <taxon>Mermithida</taxon>
        <taxon>Mermithoidea</taxon>
        <taxon>Mermithidae</taxon>
        <taxon>Romanomermis</taxon>
    </lineage>
</organism>
<keyword evidence="1" id="KW-1185">Reference proteome</keyword>
<dbReference type="WBParaSite" id="nRc.2.0.1.t06024-RA">
    <property type="protein sequence ID" value="nRc.2.0.1.t06024-RA"/>
    <property type="gene ID" value="nRc.2.0.1.g06024"/>
</dbReference>
<evidence type="ECO:0000313" key="2">
    <source>
        <dbReference type="WBParaSite" id="nRc.2.0.1.t06024-RA"/>
    </source>
</evidence>